<feature type="transmembrane region" description="Helical" evidence="4">
    <location>
        <begin position="106"/>
        <end position="126"/>
    </location>
</feature>
<feature type="transmembrane region" description="Helical" evidence="4">
    <location>
        <begin position="51"/>
        <end position="73"/>
    </location>
</feature>
<dbReference type="Pfam" id="PF07690">
    <property type="entry name" value="MFS_1"/>
    <property type="match status" value="1"/>
</dbReference>
<dbReference type="AlphaFoldDB" id="A0A829YA30"/>
<evidence type="ECO:0000256" key="3">
    <source>
        <dbReference type="ARBA" id="ARBA00023136"/>
    </source>
</evidence>
<dbReference type="InterPro" id="IPR020846">
    <property type="entry name" value="MFS_dom"/>
</dbReference>
<dbReference type="PROSITE" id="PS50850">
    <property type="entry name" value="MFS"/>
    <property type="match status" value="1"/>
</dbReference>
<dbReference type="Proteomes" id="UP000445000">
    <property type="component" value="Unassembled WGS sequence"/>
</dbReference>
<feature type="transmembrane region" description="Helical" evidence="4">
    <location>
        <begin position="224"/>
        <end position="247"/>
    </location>
</feature>
<dbReference type="CDD" id="cd17355">
    <property type="entry name" value="MFS_YcxA_like"/>
    <property type="match status" value="1"/>
</dbReference>
<dbReference type="PANTHER" id="PTHR11360">
    <property type="entry name" value="MONOCARBOXYLATE TRANSPORTER"/>
    <property type="match status" value="1"/>
</dbReference>
<proteinExistence type="predicted"/>
<keyword evidence="7" id="KW-1185">Reference proteome</keyword>
<dbReference type="GO" id="GO:0022857">
    <property type="term" value="F:transmembrane transporter activity"/>
    <property type="evidence" value="ECO:0007669"/>
    <property type="project" value="InterPro"/>
</dbReference>
<evidence type="ECO:0000313" key="7">
    <source>
        <dbReference type="Proteomes" id="UP000445000"/>
    </source>
</evidence>
<name>A0A829YA30_9GAMM</name>
<dbReference type="PANTHER" id="PTHR11360:SF290">
    <property type="entry name" value="MONOCARBOXYLATE MFS PERMEASE"/>
    <property type="match status" value="1"/>
</dbReference>
<keyword evidence="1 4" id="KW-0812">Transmembrane</keyword>
<feature type="transmembrane region" description="Helical" evidence="4">
    <location>
        <begin position="313"/>
        <end position="336"/>
    </location>
</feature>
<dbReference type="SUPFAM" id="SSF103473">
    <property type="entry name" value="MFS general substrate transporter"/>
    <property type="match status" value="1"/>
</dbReference>
<reference evidence="7" key="1">
    <citation type="submission" date="2020-01" db="EMBL/GenBank/DDBJ databases">
        <title>'Steroidobacter agaridevorans' sp. nov., agar-degrading bacteria isolated from rhizosphere soils.</title>
        <authorList>
            <person name="Ikenaga M."/>
            <person name="Kataoka M."/>
            <person name="Murouchi A."/>
            <person name="Katsuragi S."/>
            <person name="Sakai M."/>
        </authorList>
    </citation>
    <scope>NUCLEOTIDE SEQUENCE [LARGE SCALE GENOMIC DNA]</scope>
    <source>
        <strain evidence="7">YU21-B</strain>
    </source>
</reference>
<evidence type="ECO:0000259" key="5">
    <source>
        <dbReference type="PROSITE" id="PS50850"/>
    </source>
</evidence>
<organism evidence="6 7">
    <name type="scientific">Steroidobacter agaridevorans</name>
    <dbReference type="NCBI Taxonomy" id="2695856"/>
    <lineage>
        <taxon>Bacteria</taxon>
        <taxon>Pseudomonadati</taxon>
        <taxon>Pseudomonadota</taxon>
        <taxon>Gammaproteobacteria</taxon>
        <taxon>Steroidobacterales</taxon>
        <taxon>Steroidobacteraceae</taxon>
        <taxon>Steroidobacter</taxon>
    </lineage>
</organism>
<comment type="caution">
    <text evidence="6">The sequence shown here is derived from an EMBL/GenBank/DDBJ whole genome shotgun (WGS) entry which is preliminary data.</text>
</comment>
<evidence type="ECO:0000256" key="1">
    <source>
        <dbReference type="ARBA" id="ARBA00022692"/>
    </source>
</evidence>
<feature type="transmembrane region" description="Helical" evidence="4">
    <location>
        <begin position="80"/>
        <end position="100"/>
    </location>
</feature>
<sequence>MTTSARAEWRSFWFLPIAAALGYSTAVLHTYGIGPFMAPLAQEFGWSRAQLSIGITIAGLAGALFSIPIGLLVDRLGPRVVGLIGVVLMTGSFALLSTATGNSTNWLVLWSVIAFANLWLQATVWTSAVASRFETARGLAFAVTLSGASIAATVFPILGTWLIGNHGWRTAFLAMGGIWAAVVFPIMLIFFRGARDQGRKEQVAPVDSSTIPGMTVTEGLRTPAFYKLLMASGLFTFTALGIIVHFVPILTDAGTDPLAAASIASLVGIFSIFGRLGTGLLLDRFPAHWVGAAVFVLPIVACALLFLDGSNAFNQSIAAAIFGLTVGAEVDVIAYLVSRHFGLKNFGVFSGAMIGALALGVAFGPLGAGAAFDRYGSYEQFLMLTMAFMAVSSLALASLGRPQFGARDRG</sequence>
<feature type="transmembrane region" description="Helical" evidence="4">
    <location>
        <begin position="12"/>
        <end position="31"/>
    </location>
</feature>
<dbReference type="RefSeq" id="WP_161811600.1">
    <property type="nucleotide sequence ID" value="NZ_BLJN01000002.1"/>
</dbReference>
<feature type="transmembrane region" description="Helical" evidence="4">
    <location>
        <begin position="170"/>
        <end position="191"/>
    </location>
</feature>
<feature type="transmembrane region" description="Helical" evidence="4">
    <location>
        <begin position="138"/>
        <end position="164"/>
    </location>
</feature>
<evidence type="ECO:0000256" key="4">
    <source>
        <dbReference type="SAM" id="Phobius"/>
    </source>
</evidence>
<protein>
    <submittedName>
        <fullName evidence="6">MFS transporter</fullName>
    </submittedName>
</protein>
<evidence type="ECO:0000256" key="2">
    <source>
        <dbReference type="ARBA" id="ARBA00022989"/>
    </source>
</evidence>
<evidence type="ECO:0000313" key="6">
    <source>
        <dbReference type="EMBL" id="GFE79843.1"/>
    </source>
</evidence>
<dbReference type="InterPro" id="IPR011701">
    <property type="entry name" value="MFS"/>
</dbReference>
<gene>
    <name evidence="6" type="ORF">GCM10011487_18430</name>
</gene>
<dbReference type="Gene3D" id="1.20.1250.20">
    <property type="entry name" value="MFS general substrate transporter like domains"/>
    <property type="match status" value="1"/>
</dbReference>
<dbReference type="EMBL" id="BLJN01000002">
    <property type="protein sequence ID" value="GFE79843.1"/>
    <property type="molecule type" value="Genomic_DNA"/>
</dbReference>
<keyword evidence="3 4" id="KW-0472">Membrane</keyword>
<accession>A0A829YA30</accession>
<feature type="domain" description="Major facilitator superfamily (MFS) profile" evidence="5">
    <location>
        <begin position="15"/>
        <end position="405"/>
    </location>
</feature>
<feature type="transmembrane region" description="Helical" evidence="4">
    <location>
        <begin position="380"/>
        <end position="399"/>
    </location>
</feature>
<dbReference type="InterPro" id="IPR036259">
    <property type="entry name" value="MFS_trans_sf"/>
</dbReference>
<feature type="transmembrane region" description="Helical" evidence="4">
    <location>
        <begin position="259"/>
        <end position="282"/>
    </location>
</feature>
<dbReference type="InterPro" id="IPR050327">
    <property type="entry name" value="Proton-linked_MCT"/>
</dbReference>
<feature type="transmembrane region" description="Helical" evidence="4">
    <location>
        <begin position="289"/>
        <end position="307"/>
    </location>
</feature>
<feature type="transmembrane region" description="Helical" evidence="4">
    <location>
        <begin position="348"/>
        <end position="368"/>
    </location>
</feature>
<keyword evidence="2 4" id="KW-1133">Transmembrane helix</keyword>